<keyword evidence="5" id="KW-0167">Capsid protein</keyword>
<dbReference type="Proteomes" id="UP000219546">
    <property type="component" value="Unassembled WGS sequence"/>
</dbReference>
<keyword evidence="6" id="KW-1185">Reference proteome</keyword>
<evidence type="ECO:0000256" key="1">
    <source>
        <dbReference type="ARBA" id="ARBA00022969"/>
    </source>
</evidence>
<dbReference type="OrthoDB" id="2577233at2"/>
<feature type="compositionally biased region" description="Low complexity" evidence="4">
    <location>
        <begin position="1"/>
        <end position="20"/>
    </location>
</feature>
<comment type="subcellular location">
    <subcellularLocation>
        <location evidence="2">Spore coat</location>
    </subcellularLocation>
</comment>
<dbReference type="PANTHER" id="PTHR39183:SF1">
    <property type="entry name" value="SPORE COAT PROTEIN F-LIKE PROTEIN YHCQ"/>
    <property type="match status" value="1"/>
</dbReference>
<evidence type="ECO:0000256" key="2">
    <source>
        <dbReference type="ARBA" id="ARBA00024325"/>
    </source>
</evidence>
<dbReference type="InterPro" id="IPR012347">
    <property type="entry name" value="Ferritin-like"/>
</dbReference>
<proteinExistence type="inferred from homology"/>
<comment type="similarity">
    <text evidence="3">Belongs to the CotF family.</text>
</comment>
<reference evidence="5 6" key="1">
    <citation type="submission" date="2017-08" db="EMBL/GenBank/DDBJ databases">
        <authorList>
            <person name="de Groot N.N."/>
        </authorList>
    </citation>
    <scope>NUCLEOTIDE SEQUENCE [LARGE SCALE GENOMIC DNA]</scope>
    <source>
        <strain evidence="5 6">JC228</strain>
    </source>
</reference>
<dbReference type="AlphaFoldDB" id="A0A285CSE6"/>
<dbReference type="Gene3D" id="1.20.1260.10">
    <property type="match status" value="1"/>
</dbReference>
<evidence type="ECO:0000313" key="5">
    <source>
        <dbReference type="EMBL" id="SNX69873.1"/>
    </source>
</evidence>
<keyword evidence="1" id="KW-0749">Sporulation</keyword>
<dbReference type="GO" id="GO:0030435">
    <property type="term" value="P:sporulation resulting in formation of a cellular spore"/>
    <property type="evidence" value="ECO:0007669"/>
    <property type="project" value="UniProtKB-KW"/>
</dbReference>
<dbReference type="PANTHER" id="PTHR39183">
    <property type="entry name" value="SPORE COAT PROTEIN F-LIKE PROTEIN YHCQ"/>
    <property type="match status" value="1"/>
</dbReference>
<keyword evidence="5" id="KW-0946">Virion</keyword>
<protein>
    <submittedName>
        <fullName evidence="5">Spore coat protein CotF</fullName>
    </submittedName>
</protein>
<evidence type="ECO:0000256" key="3">
    <source>
        <dbReference type="ARBA" id="ARBA00024344"/>
    </source>
</evidence>
<gene>
    <name evidence="5" type="ORF">SAMN05877753_103275</name>
</gene>
<dbReference type="Pfam" id="PF07875">
    <property type="entry name" value="Coat_F"/>
    <property type="match status" value="1"/>
</dbReference>
<evidence type="ECO:0000256" key="4">
    <source>
        <dbReference type="SAM" id="MobiDB-lite"/>
    </source>
</evidence>
<sequence length="215" mass="24619">MEQQSMNQQNMNQGQNLGNLHSSNQVGFQQNHGGHEIFDAHEVLSCLVGTLDQYMLFRQYVKDPELTDILNRQYTFMTDQYNRLVETLSTGQKPSKQATTYMMKQNHDVIYGLKQAQPKKPIQSASEINDAWVSGQMMAAVKAICSGVTMAALESTNPVLRRVLSDSLPNYIELGYELFLYQNKHQYYQVPQLSMEDTNYMIHAYAPSTNQNMMQ</sequence>
<dbReference type="InterPro" id="IPR012851">
    <property type="entry name" value="Spore_coat_CotF-like"/>
</dbReference>
<dbReference type="RefSeq" id="WP_097158192.1">
    <property type="nucleotide sequence ID" value="NZ_JBEPMQ010000002.1"/>
</dbReference>
<dbReference type="EMBL" id="OAOP01000003">
    <property type="protein sequence ID" value="SNX69873.1"/>
    <property type="molecule type" value="Genomic_DNA"/>
</dbReference>
<feature type="region of interest" description="Disordered" evidence="4">
    <location>
        <begin position="1"/>
        <end position="28"/>
    </location>
</feature>
<accession>A0A285CSE6</accession>
<evidence type="ECO:0000313" key="6">
    <source>
        <dbReference type="Proteomes" id="UP000219546"/>
    </source>
</evidence>
<name>A0A285CSE6_9BACI</name>
<organism evidence="5 6">
    <name type="scientific">Bacillus oleivorans</name>
    <dbReference type="NCBI Taxonomy" id="1448271"/>
    <lineage>
        <taxon>Bacteria</taxon>
        <taxon>Bacillati</taxon>
        <taxon>Bacillota</taxon>
        <taxon>Bacilli</taxon>
        <taxon>Bacillales</taxon>
        <taxon>Bacillaceae</taxon>
        <taxon>Bacillus</taxon>
    </lineage>
</organism>